<dbReference type="SUPFAM" id="SSF55874">
    <property type="entry name" value="ATPase domain of HSP90 chaperone/DNA topoisomerase II/histidine kinase"/>
    <property type="match status" value="1"/>
</dbReference>
<feature type="coiled-coil region" evidence="13">
    <location>
        <begin position="771"/>
        <end position="801"/>
    </location>
</feature>
<feature type="domain" description="Response regulatory" evidence="16">
    <location>
        <begin position="1048"/>
        <end position="1164"/>
    </location>
</feature>
<dbReference type="SMART" id="SM00388">
    <property type="entry name" value="HisKA"/>
    <property type="match status" value="1"/>
</dbReference>
<dbReference type="HOGENOM" id="CLU_264610_0_0_7"/>
<dbReference type="eggNOG" id="COG2205">
    <property type="taxonomic scope" value="Bacteria"/>
</dbReference>
<keyword evidence="14" id="KW-1133">Transmembrane helix</keyword>
<dbReference type="SMART" id="SM00448">
    <property type="entry name" value="REC"/>
    <property type="match status" value="1"/>
</dbReference>
<dbReference type="KEGG" id="wsu:WS1727"/>
<evidence type="ECO:0000259" key="15">
    <source>
        <dbReference type="PROSITE" id="PS50109"/>
    </source>
</evidence>
<protein>
    <recommendedName>
        <fullName evidence="3">histidine kinase</fullName>
        <ecNumber evidence="3">2.7.13.3</ecNumber>
    </recommendedName>
</protein>
<dbReference type="InterPro" id="IPR036890">
    <property type="entry name" value="HATPase_C_sf"/>
</dbReference>
<comment type="catalytic activity">
    <reaction evidence="1">
        <text>ATP + protein L-histidine = ADP + protein N-phospho-L-histidine.</text>
        <dbReference type="EC" id="2.7.13.3"/>
    </reaction>
</comment>
<keyword evidence="8" id="KW-0067">ATP-binding</keyword>
<dbReference type="PROSITE" id="PS50109">
    <property type="entry name" value="HIS_KIN"/>
    <property type="match status" value="1"/>
</dbReference>
<dbReference type="InterPro" id="IPR001638">
    <property type="entry name" value="Solute-binding_3/MltF_N"/>
</dbReference>
<dbReference type="CDD" id="cd17546">
    <property type="entry name" value="REC_hyHK_CKI1_RcsC-like"/>
    <property type="match status" value="1"/>
</dbReference>
<sequence length="1263" mass="143080">MKYQWIIFFWLLPLLAWGADGWSAREREYIAAHPSITLGVIDNHPPMSFKHKETQVGILPDIVALLGRYTPFKIEAAYLPIGEVVAKSQSGEIEGFIGQPSTEREKSLRFTHPLHSFPYALFSKTSQTCTSMRELRGKRIAVLKDFAAHSILQEALKGEAETIAYGSFIEAMEGIMRDEADLYLDHMQAGVYQLKQWGVSQVQLACIFKESPQTFSIGVKKDQEILFSILNKSVAKIPTSEIEGIFFRWVYEGVGGFEKRLALTRAEEEFAERFPEITVLGDGNLPPYSWMDGEGRARGILPEVLEALSQKMGVKLSPKLLPYAKLTEELCLSKAKVATLVDVLDCKVKPQDYLHTLPYTRIPLASFALKENLKRLERVFALKGRRIVFLEGVLPSSLPSIHEDNHFLFAKDYQEAFSLLLSKEADLFVDAYYPVLALSQQMGLREVEFFRLLPENYRGDFLVHESLSPLKGMIDRALLEMESSGEMQGILTRHIGILETEELDITPQERQWLEEHPVIKIGAERDFPPFEWIDPESGKHLGVAPEMLAKVQKLLGVKLELESGKDWPRLMKDLEEGRLDMLSTIIRTPARENRFLFSAPYLSFPLVIVGHDERRGFIENLSALKRSKVGVVKGYYTEELLRRSGVEIEVMTYANAKEGMKALVDRRIDFFLENLPTINYIIAQEGYSGAKLLGRIDQDFSLTFGFYKEHPELASLIDKAIAAIPEKEKQEIYNRWSKFDIAPKTNWKMIVQILSIALLFVLFMLFVNRNLSREVRRRREVEAELLKAKELAESANRAKSEFLSNMSHEIRTPLNSILGFAEILQHSSLGIKEQRYAENILKSGKVLMDIINDILDLSRVEAGKMLIQKHPVELEALVREVYGLFLMKAKEKNLDLDLVIDERLPKILVIDGTRVRQILFNLVGNAIKFTHKGYVRISVERGERESEGGIELVLRIKDSGIGIAQADSNKIFEAFEQQSGQDNRLYGGTGLGLAICQRLARLMDGEISLVSQEGLGSEFIVSLQGVIAGVVDQPLERISPSYRFGSEWVLVVDDVEENLELTSALLEAFGLQVATAKDGEEAVEIAQNLEPKLILMDLRMPKMDGFEATKEMRKLKALRSTPIVALTASLIEKGKMEAHQDLFDEIWQKPLPLQTLQALLLRYFTPVETQEDSMEVKPSLAVLASLSSTHQTFLLELIRSYFTKGSLEEAKAFASYLHALAKEGNDALEGLSKEILEWVEGFEIDTLEKRFRGMERFLEGEKE</sequence>
<dbReference type="EMBL" id="BX571661">
    <property type="protein sequence ID" value="CAE10752.1"/>
    <property type="molecule type" value="Genomic_DNA"/>
</dbReference>
<evidence type="ECO:0000256" key="1">
    <source>
        <dbReference type="ARBA" id="ARBA00000085"/>
    </source>
</evidence>
<dbReference type="CDD" id="cd00082">
    <property type="entry name" value="HisKA"/>
    <property type="match status" value="1"/>
</dbReference>
<organism evidence="18">
    <name type="scientific">Wolinella succinogenes (strain ATCC 29543 / DSM 1740 / CCUG 13145 / JCM 31913 / LMG 7466 / NCTC 11488 / FDC 602W)</name>
    <name type="common">Vibrio succinogenes</name>
    <dbReference type="NCBI Taxonomy" id="273121"/>
    <lineage>
        <taxon>Bacteria</taxon>
        <taxon>Pseudomonadati</taxon>
        <taxon>Campylobacterota</taxon>
        <taxon>Epsilonproteobacteria</taxon>
        <taxon>Campylobacterales</taxon>
        <taxon>Helicobacteraceae</taxon>
        <taxon>Wolinella</taxon>
    </lineage>
</organism>
<dbReference type="SUPFAM" id="SSF52172">
    <property type="entry name" value="CheY-like"/>
    <property type="match status" value="1"/>
</dbReference>
<dbReference type="STRING" id="273121.WS1727"/>
<dbReference type="SMART" id="SM00062">
    <property type="entry name" value="PBPb"/>
    <property type="match status" value="3"/>
</dbReference>
<dbReference type="FunFam" id="3.30.565.10:FF:000010">
    <property type="entry name" value="Sensor histidine kinase RcsC"/>
    <property type="match status" value="1"/>
</dbReference>
<keyword evidence="6" id="KW-0547">Nucleotide-binding</keyword>
<evidence type="ECO:0000256" key="11">
    <source>
        <dbReference type="ARBA" id="ARBA00023306"/>
    </source>
</evidence>
<dbReference type="CDD" id="cd16922">
    <property type="entry name" value="HATPase_EvgS-ArcB-TorS-like"/>
    <property type="match status" value="1"/>
</dbReference>
<dbReference type="GO" id="GO:0005524">
    <property type="term" value="F:ATP binding"/>
    <property type="evidence" value="ECO:0007669"/>
    <property type="project" value="UniProtKB-KW"/>
</dbReference>
<dbReference type="Pfam" id="PF00512">
    <property type="entry name" value="HisKA"/>
    <property type="match status" value="1"/>
</dbReference>
<dbReference type="Pfam" id="PF00497">
    <property type="entry name" value="SBP_bac_3"/>
    <property type="match status" value="3"/>
</dbReference>
<keyword evidence="14" id="KW-0812">Transmembrane</keyword>
<keyword evidence="13" id="KW-0175">Coiled coil</keyword>
<evidence type="ECO:0000313" key="17">
    <source>
        <dbReference type="EMBL" id="CAE10752.1"/>
    </source>
</evidence>
<dbReference type="SUPFAM" id="SSF47384">
    <property type="entry name" value="Homodimeric domain of signal transducing histidine kinase"/>
    <property type="match status" value="1"/>
</dbReference>
<dbReference type="InterPro" id="IPR011006">
    <property type="entry name" value="CheY-like_superfamily"/>
</dbReference>
<evidence type="ECO:0000256" key="5">
    <source>
        <dbReference type="ARBA" id="ARBA00022679"/>
    </source>
</evidence>
<dbReference type="Pfam" id="PF02518">
    <property type="entry name" value="HATPase_c"/>
    <property type="match status" value="1"/>
</dbReference>
<dbReference type="InterPro" id="IPR001789">
    <property type="entry name" value="Sig_transdc_resp-reg_receiver"/>
</dbReference>
<dbReference type="FunFam" id="1.10.287.130:FF:000038">
    <property type="entry name" value="Sensory transduction histidine kinase"/>
    <property type="match status" value="1"/>
</dbReference>
<evidence type="ECO:0000256" key="14">
    <source>
        <dbReference type="SAM" id="Phobius"/>
    </source>
</evidence>
<dbReference type="PROSITE" id="PS50110">
    <property type="entry name" value="RESPONSE_REGULATORY"/>
    <property type="match status" value="1"/>
</dbReference>
<keyword evidence="5" id="KW-0808">Transferase</keyword>
<dbReference type="eggNOG" id="COG0784">
    <property type="taxonomic scope" value="Bacteria"/>
</dbReference>
<evidence type="ECO:0000256" key="9">
    <source>
        <dbReference type="ARBA" id="ARBA00023012"/>
    </source>
</evidence>
<dbReference type="eggNOG" id="COG0834">
    <property type="taxonomic scope" value="Bacteria"/>
</dbReference>
<keyword evidence="11" id="KW-0131">Cell cycle</keyword>
<evidence type="ECO:0000256" key="6">
    <source>
        <dbReference type="ARBA" id="ARBA00022741"/>
    </source>
</evidence>
<evidence type="ECO:0000313" key="18">
    <source>
        <dbReference type="Proteomes" id="UP000000422"/>
    </source>
</evidence>
<feature type="transmembrane region" description="Helical" evidence="14">
    <location>
        <begin position="749"/>
        <end position="768"/>
    </location>
</feature>
<keyword evidence="7" id="KW-0418">Kinase</keyword>
<evidence type="ECO:0000256" key="3">
    <source>
        <dbReference type="ARBA" id="ARBA00012438"/>
    </source>
</evidence>
<dbReference type="Gene3D" id="3.30.565.10">
    <property type="entry name" value="Histidine kinase-like ATPase, C-terminal domain"/>
    <property type="match status" value="1"/>
</dbReference>
<accession>Q7M8C9</accession>
<dbReference type="InterPro" id="IPR005467">
    <property type="entry name" value="His_kinase_dom"/>
</dbReference>
<dbReference type="Gene3D" id="3.40.190.10">
    <property type="entry name" value="Periplasmic binding protein-like II"/>
    <property type="match status" value="6"/>
</dbReference>
<evidence type="ECO:0000256" key="8">
    <source>
        <dbReference type="ARBA" id="ARBA00022840"/>
    </source>
</evidence>
<evidence type="ECO:0000256" key="12">
    <source>
        <dbReference type="PROSITE-ProRule" id="PRU00169"/>
    </source>
</evidence>
<dbReference type="RefSeq" id="WP_011139536.1">
    <property type="nucleotide sequence ID" value="NC_005090.1"/>
</dbReference>
<reference evidence="17 18" key="1">
    <citation type="journal article" date="2003" name="Proc. Natl. Acad. Sci. U.S.A.">
        <title>Complete genome sequence and analysis of Wolinella succinogenes.</title>
        <authorList>
            <person name="Baar C."/>
            <person name="Eppinger M."/>
            <person name="Raddatz G."/>
            <person name="Simon JM."/>
            <person name="Lanz C."/>
            <person name="Klimmek O."/>
            <person name="Nandakumar R."/>
            <person name="Gross R."/>
            <person name="Rosinus A."/>
            <person name="Keller H."/>
            <person name="Jagtap P."/>
            <person name="Linke B."/>
            <person name="Meyer F."/>
            <person name="Lederer H."/>
            <person name="Schuster S.C."/>
        </authorList>
    </citation>
    <scope>NUCLEOTIDE SEQUENCE [LARGE SCALE GENOMIC DNA]</scope>
    <source>
        <strain evidence="18">ATCC 29543 / DSM 1740 / CCUG 13145 / JCM 31913 / LMG 7466 / NCTC 11488 / FDC 602W</strain>
    </source>
</reference>
<evidence type="ECO:0000256" key="7">
    <source>
        <dbReference type="ARBA" id="ARBA00022777"/>
    </source>
</evidence>
<feature type="domain" description="Histidine kinase" evidence="15">
    <location>
        <begin position="805"/>
        <end position="1027"/>
    </location>
</feature>
<dbReference type="InterPro" id="IPR036097">
    <property type="entry name" value="HisK_dim/P_sf"/>
</dbReference>
<dbReference type="AlphaFoldDB" id="Q7M8C9"/>
<dbReference type="InterPro" id="IPR003661">
    <property type="entry name" value="HisK_dim/P_dom"/>
</dbReference>
<feature type="modified residue" description="4-aspartylphosphate" evidence="12">
    <location>
        <position position="1097"/>
    </location>
</feature>
<keyword evidence="10 14" id="KW-0472">Membrane</keyword>
<dbReference type="Gene3D" id="1.10.287.130">
    <property type="match status" value="1"/>
</dbReference>
<keyword evidence="4 12" id="KW-0597">Phosphoprotein</keyword>
<evidence type="ECO:0000256" key="13">
    <source>
        <dbReference type="SAM" id="Coils"/>
    </source>
</evidence>
<dbReference type="InterPro" id="IPR004358">
    <property type="entry name" value="Sig_transdc_His_kin-like_C"/>
</dbReference>
<name>Q7M8C9_WOLSU</name>
<evidence type="ECO:0000256" key="2">
    <source>
        <dbReference type="ARBA" id="ARBA00004370"/>
    </source>
</evidence>
<dbReference type="SMART" id="SM00387">
    <property type="entry name" value="HATPase_c"/>
    <property type="match status" value="1"/>
</dbReference>
<gene>
    <name evidence="17" type="ordered locus">WS1727</name>
</gene>
<evidence type="ECO:0000256" key="4">
    <source>
        <dbReference type="ARBA" id="ARBA00022553"/>
    </source>
</evidence>
<keyword evidence="9" id="KW-0902">Two-component regulatory system</keyword>
<dbReference type="Pfam" id="PF00072">
    <property type="entry name" value="Response_reg"/>
    <property type="match status" value="1"/>
</dbReference>
<dbReference type="InterPro" id="IPR003594">
    <property type="entry name" value="HATPase_dom"/>
</dbReference>
<dbReference type="SUPFAM" id="SSF53850">
    <property type="entry name" value="Periplasmic binding protein-like II"/>
    <property type="match status" value="3"/>
</dbReference>
<proteinExistence type="predicted"/>
<dbReference type="PANTHER" id="PTHR43047">
    <property type="entry name" value="TWO-COMPONENT HISTIDINE PROTEIN KINASE"/>
    <property type="match status" value="1"/>
</dbReference>
<dbReference type="GO" id="GO:0000155">
    <property type="term" value="F:phosphorelay sensor kinase activity"/>
    <property type="evidence" value="ECO:0007669"/>
    <property type="project" value="InterPro"/>
</dbReference>
<comment type="subcellular location">
    <subcellularLocation>
        <location evidence="2">Membrane</location>
    </subcellularLocation>
</comment>
<evidence type="ECO:0000259" key="16">
    <source>
        <dbReference type="PROSITE" id="PS50110"/>
    </source>
</evidence>
<dbReference type="CDD" id="cd01007">
    <property type="entry name" value="PBP2_BvgS_HisK_like"/>
    <property type="match status" value="2"/>
</dbReference>
<evidence type="ECO:0000256" key="10">
    <source>
        <dbReference type="ARBA" id="ARBA00023136"/>
    </source>
</evidence>
<dbReference type="Proteomes" id="UP000000422">
    <property type="component" value="Chromosome"/>
</dbReference>
<dbReference type="GO" id="GO:0016020">
    <property type="term" value="C:membrane"/>
    <property type="evidence" value="ECO:0007669"/>
    <property type="project" value="UniProtKB-SubCell"/>
</dbReference>
<keyword evidence="18" id="KW-1185">Reference proteome</keyword>
<dbReference type="Gene3D" id="3.40.50.2300">
    <property type="match status" value="1"/>
</dbReference>
<dbReference type="PRINTS" id="PR00344">
    <property type="entry name" value="BCTRLSENSOR"/>
</dbReference>
<dbReference type="EC" id="2.7.13.3" evidence="3"/>